<dbReference type="AlphaFoldDB" id="B9JJN8"/>
<evidence type="ECO:0000313" key="3">
    <source>
        <dbReference type="Proteomes" id="UP000001600"/>
    </source>
</evidence>
<name>B9JJN8_RHIR8</name>
<gene>
    <name evidence="2" type="ordered locus">Arad_8986</name>
</gene>
<evidence type="ECO:0000256" key="1">
    <source>
        <dbReference type="SAM" id="MobiDB-lite"/>
    </source>
</evidence>
<dbReference type="STRING" id="311403.Arad_8986"/>
<protein>
    <submittedName>
        <fullName evidence="2">Uncharacterized protein</fullName>
    </submittedName>
</protein>
<dbReference type="Proteomes" id="UP000001600">
    <property type="component" value="Chromosome 2"/>
</dbReference>
<feature type="region of interest" description="Disordered" evidence="1">
    <location>
        <begin position="1"/>
        <end position="29"/>
    </location>
</feature>
<dbReference type="KEGG" id="ara:Arad_8986"/>
<dbReference type="EMBL" id="CP000629">
    <property type="protein sequence ID" value="ACM30130.1"/>
    <property type="molecule type" value="Genomic_DNA"/>
</dbReference>
<dbReference type="HOGENOM" id="CLU_2930838_0_0_5"/>
<feature type="compositionally biased region" description="Basic and acidic residues" evidence="1">
    <location>
        <begin position="1"/>
        <end position="17"/>
    </location>
</feature>
<proteinExistence type="predicted"/>
<reference evidence="2 3" key="1">
    <citation type="journal article" date="2009" name="J. Bacteriol.">
        <title>Genome sequences of three Agrobacterium biovars help elucidate the evolution of multichromosome genomes in bacteria.</title>
        <authorList>
            <person name="Slater S.C."/>
            <person name="Goldman B.S."/>
            <person name="Goodner B."/>
            <person name="Setubal J.C."/>
            <person name="Farrand S.K."/>
            <person name="Nester E.W."/>
            <person name="Burr T.J."/>
            <person name="Banta L."/>
            <person name="Dickerman A.W."/>
            <person name="Paulsen I."/>
            <person name="Otten L."/>
            <person name="Suen G."/>
            <person name="Welch R."/>
            <person name="Almeida N.F."/>
            <person name="Arnold F."/>
            <person name="Burton O.T."/>
            <person name="Du Z."/>
            <person name="Ewing A."/>
            <person name="Godsy E."/>
            <person name="Heisel S."/>
            <person name="Houmiel K.L."/>
            <person name="Jhaveri J."/>
            <person name="Lu J."/>
            <person name="Miller N.M."/>
            <person name="Norton S."/>
            <person name="Chen Q."/>
            <person name="Phoolcharoen W."/>
            <person name="Ohlin V."/>
            <person name="Ondrusek D."/>
            <person name="Pride N."/>
            <person name="Stricklin S.L."/>
            <person name="Sun J."/>
            <person name="Wheeler C."/>
            <person name="Wilson L."/>
            <person name="Zhu H."/>
            <person name="Wood D.W."/>
        </authorList>
    </citation>
    <scope>NUCLEOTIDE SEQUENCE [LARGE SCALE GENOMIC DNA]</scope>
    <source>
        <strain evidence="3">K84 / ATCC BAA-868</strain>
    </source>
</reference>
<accession>B9JJN8</accession>
<evidence type="ECO:0000313" key="2">
    <source>
        <dbReference type="EMBL" id="ACM30130.1"/>
    </source>
</evidence>
<organism evidence="2 3">
    <name type="scientific">Rhizobium rhizogenes (strain K84 / ATCC BAA-868)</name>
    <name type="common">Agrobacterium radiobacter</name>
    <dbReference type="NCBI Taxonomy" id="311403"/>
    <lineage>
        <taxon>Bacteria</taxon>
        <taxon>Pseudomonadati</taxon>
        <taxon>Pseudomonadota</taxon>
        <taxon>Alphaproteobacteria</taxon>
        <taxon>Hyphomicrobiales</taxon>
        <taxon>Rhizobiaceae</taxon>
        <taxon>Rhizobium/Agrobacterium group</taxon>
        <taxon>Rhizobium</taxon>
    </lineage>
</organism>
<sequence length="60" mass="6568">MREDLSSSLMGKDDASRRPFPRGNTGHAIPGVHMERTVVAETAGVGIAIRIERNSMYLLV</sequence>